<dbReference type="KEGG" id="ncb:C0V82_18580"/>
<dbReference type="Gene3D" id="3.40.50.720">
    <property type="entry name" value="NAD(P)-binding Rossmann-like Domain"/>
    <property type="match status" value="1"/>
</dbReference>
<feature type="domain" description="GFO/IDH/MocA-like oxidoreductase" evidence="3">
    <location>
        <begin position="144"/>
        <end position="278"/>
    </location>
</feature>
<keyword evidence="1" id="KW-0560">Oxidoreductase</keyword>
<dbReference type="EMBL" id="CP025612">
    <property type="protein sequence ID" value="AUN32382.1"/>
    <property type="molecule type" value="Genomic_DNA"/>
</dbReference>
<name>A0A2K9NH18_9PROT</name>
<dbReference type="Pfam" id="PF01408">
    <property type="entry name" value="GFO_IDH_MocA"/>
    <property type="match status" value="1"/>
</dbReference>
<evidence type="ECO:0000256" key="1">
    <source>
        <dbReference type="ARBA" id="ARBA00023002"/>
    </source>
</evidence>
<dbReference type="PANTHER" id="PTHR43818:SF11">
    <property type="entry name" value="BCDNA.GH03377"/>
    <property type="match status" value="1"/>
</dbReference>
<dbReference type="GO" id="GO:0000166">
    <property type="term" value="F:nucleotide binding"/>
    <property type="evidence" value="ECO:0007669"/>
    <property type="project" value="InterPro"/>
</dbReference>
<dbReference type="Proteomes" id="UP000234752">
    <property type="component" value="Chromosome eg_2"/>
</dbReference>
<evidence type="ECO:0000259" key="3">
    <source>
        <dbReference type="Pfam" id="PF22725"/>
    </source>
</evidence>
<dbReference type="PANTHER" id="PTHR43818">
    <property type="entry name" value="BCDNA.GH03377"/>
    <property type="match status" value="1"/>
</dbReference>
<dbReference type="RefSeq" id="WP_102113920.1">
    <property type="nucleotide sequence ID" value="NZ_BMGN01000007.1"/>
</dbReference>
<dbReference type="OrthoDB" id="9815825at2"/>
<accession>A0A2K9NH18</accession>
<feature type="domain" description="Gfo/Idh/MocA-like oxidoreductase N-terminal" evidence="2">
    <location>
        <begin position="7"/>
        <end position="128"/>
    </location>
</feature>
<proteinExistence type="predicted"/>
<dbReference type="InterPro" id="IPR000683">
    <property type="entry name" value="Gfo/Idh/MocA-like_OxRdtase_N"/>
</dbReference>
<evidence type="ECO:0000313" key="5">
    <source>
        <dbReference type="Proteomes" id="UP000234752"/>
    </source>
</evidence>
<organism evidence="4 5">
    <name type="scientific">Niveispirillum cyanobacteriorum</name>
    <dbReference type="NCBI Taxonomy" id="1612173"/>
    <lineage>
        <taxon>Bacteria</taxon>
        <taxon>Pseudomonadati</taxon>
        <taxon>Pseudomonadota</taxon>
        <taxon>Alphaproteobacteria</taxon>
        <taxon>Rhodospirillales</taxon>
        <taxon>Azospirillaceae</taxon>
        <taxon>Niveispirillum</taxon>
    </lineage>
</organism>
<evidence type="ECO:0000313" key="4">
    <source>
        <dbReference type="EMBL" id="AUN32382.1"/>
    </source>
</evidence>
<dbReference type="SUPFAM" id="SSF51735">
    <property type="entry name" value="NAD(P)-binding Rossmann-fold domains"/>
    <property type="match status" value="1"/>
</dbReference>
<dbReference type="Pfam" id="PF22725">
    <property type="entry name" value="GFO_IDH_MocA_C3"/>
    <property type="match status" value="1"/>
</dbReference>
<protein>
    <submittedName>
        <fullName evidence="4">Oxidoreductase</fullName>
    </submittedName>
</protein>
<dbReference type="AlphaFoldDB" id="A0A2K9NH18"/>
<dbReference type="SUPFAM" id="SSF55347">
    <property type="entry name" value="Glyceraldehyde-3-phosphate dehydrogenase-like, C-terminal domain"/>
    <property type="match status" value="1"/>
</dbReference>
<sequence length="383" mass="39914">MSEPVLRLGMIGGGPGSFIGPVHRMAAELDGKIRLVAGAFSSDAERSRQAGAGYGVDPARAYASHQAMIAAEGARPDGIDLVAIVTPNHLHVPASIDALKAGLHVMCDKPAALSLAELKQLATATSGSKGLYALTHTYTGYPLVREARALVASGRIGRLRKVVVEYSQGWLSTPLEDTGSKQAGWRTDPAKSGAGGCIGDIGVHAFNLAEYVSGSPVRELCADLSIMVPGRRLDDDCNILLRFEDGSERGVPGVLHASQIAAGDRNGLRLRVYGTDAGLDWSQETPNTLTIHGLDGRTEVLHAGAGNLGPAARGATRLPTGHPEGYIEAFANLYRDFAAAIRAGAMPADGSLPGLEAGLRGMAFIETAVANSAARAGWVRLDI</sequence>
<dbReference type="InterPro" id="IPR055170">
    <property type="entry name" value="GFO_IDH_MocA-like_dom"/>
</dbReference>
<evidence type="ECO:0000259" key="2">
    <source>
        <dbReference type="Pfam" id="PF01408"/>
    </source>
</evidence>
<reference evidence="4 5" key="1">
    <citation type="submission" date="2017-12" db="EMBL/GenBank/DDBJ databases">
        <title>Genomes of bacteria within cyanobacterial aggregates.</title>
        <authorList>
            <person name="Cai H."/>
        </authorList>
    </citation>
    <scope>NUCLEOTIDE SEQUENCE [LARGE SCALE GENOMIC DNA]</scope>
    <source>
        <strain evidence="4 5">TH16</strain>
    </source>
</reference>
<dbReference type="InterPro" id="IPR050463">
    <property type="entry name" value="Gfo/Idh/MocA_oxidrdct_glycsds"/>
</dbReference>
<gene>
    <name evidence="4" type="ORF">C0V82_18580</name>
</gene>
<dbReference type="InterPro" id="IPR036291">
    <property type="entry name" value="NAD(P)-bd_dom_sf"/>
</dbReference>
<dbReference type="Gene3D" id="3.30.360.10">
    <property type="entry name" value="Dihydrodipicolinate Reductase, domain 2"/>
    <property type="match status" value="1"/>
</dbReference>
<dbReference type="GO" id="GO:0016491">
    <property type="term" value="F:oxidoreductase activity"/>
    <property type="evidence" value="ECO:0007669"/>
    <property type="project" value="UniProtKB-KW"/>
</dbReference>
<keyword evidence="5" id="KW-1185">Reference proteome</keyword>